<reference evidence="2 3" key="1">
    <citation type="journal article" date="2015" name="BMC Genomics">
        <title>Comparative genomics and metabolic profiling of the genus Lysobacter.</title>
        <authorList>
            <person name="de Bruijn I."/>
            <person name="Cheng X."/>
            <person name="de Jager V."/>
            <person name="Exposito R.G."/>
            <person name="Watrous J."/>
            <person name="Patel N."/>
            <person name="Postma J."/>
            <person name="Dorrestein P.C."/>
            <person name="Kobayashi D."/>
            <person name="Raaijmakers J.M."/>
        </authorList>
    </citation>
    <scope>NUCLEOTIDE SEQUENCE [LARGE SCALE GENOMIC DNA]</scope>
    <source>
        <strain evidence="2 3">76</strain>
    </source>
</reference>
<dbReference type="EMBL" id="CP011129">
    <property type="protein sequence ID" value="ALN79165.1"/>
    <property type="molecule type" value="Genomic_DNA"/>
</dbReference>
<organism evidence="2 3">
    <name type="scientific">Lysobacter antibioticus</name>
    <dbReference type="NCBI Taxonomy" id="84531"/>
    <lineage>
        <taxon>Bacteria</taxon>
        <taxon>Pseudomonadati</taxon>
        <taxon>Pseudomonadota</taxon>
        <taxon>Gammaproteobacteria</taxon>
        <taxon>Lysobacterales</taxon>
        <taxon>Lysobacteraceae</taxon>
        <taxon>Lysobacter</taxon>
    </lineage>
</organism>
<dbReference type="Proteomes" id="UP000060787">
    <property type="component" value="Chromosome"/>
</dbReference>
<accession>A0A0S2F6U8</accession>
<dbReference type="SUPFAM" id="SSF48371">
    <property type="entry name" value="ARM repeat"/>
    <property type="match status" value="1"/>
</dbReference>
<dbReference type="PATRIC" id="fig|84531.8.peg.1033"/>
<keyword evidence="3" id="KW-1185">Reference proteome</keyword>
<dbReference type="Gene3D" id="1.25.10.10">
    <property type="entry name" value="Leucine-rich Repeat Variant"/>
    <property type="match status" value="1"/>
</dbReference>
<feature type="region of interest" description="Disordered" evidence="1">
    <location>
        <begin position="23"/>
        <end position="73"/>
    </location>
</feature>
<evidence type="ECO:0000313" key="3">
    <source>
        <dbReference type="Proteomes" id="UP000060787"/>
    </source>
</evidence>
<name>A0A0S2F6U8_LYSAN</name>
<proteinExistence type="predicted"/>
<dbReference type="InterPro" id="IPR011989">
    <property type="entry name" value="ARM-like"/>
</dbReference>
<evidence type="ECO:0008006" key="4">
    <source>
        <dbReference type="Google" id="ProtNLM"/>
    </source>
</evidence>
<feature type="compositionally biased region" description="Basic and acidic residues" evidence="1">
    <location>
        <begin position="60"/>
        <end position="73"/>
    </location>
</feature>
<dbReference type="InterPro" id="IPR016024">
    <property type="entry name" value="ARM-type_fold"/>
</dbReference>
<sequence>MALLTSALIGGLLGAAITRSWMTPATPRSREGATASPTSGRSGKPPQHSALADALAGDGPRSRGADDLDRNIRRAGQDPGYLRDLLRRYSFETDLDRRGALLAILQGVANDEVLQLGRQLAGNPDPDMRRSGLALLKAFPLDVAEVRDTLAQQLRDERDPALLKESIDMLAPAVVASEDAAPLLERLAALRGHADAEVRASAVLQSVRWNKRGDDAAILEAALLDPDIAVRRAAIAGIEASGARSDRLKIALLDIAGDARTESDLRRSAAFALQNFALDRDEYALYRDALARADDRGQALPLH</sequence>
<evidence type="ECO:0000313" key="2">
    <source>
        <dbReference type="EMBL" id="ALN79165.1"/>
    </source>
</evidence>
<dbReference type="AlphaFoldDB" id="A0A0S2F6U8"/>
<gene>
    <name evidence="2" type="ORF">LA76x_1005</name>
</gene>
<dbReference type="STRING" id="84531.LA76x_1005"/>
<evidence type="ECO:0000256" key="1">
    <source>
        <dbReference type="SAM" id="MobiDB-lite"/>
    </source>
</evidence>
<dbReference type="KEGG" id="lab:LA76x_1005"/>
<protein>
    <recommendedName>
        <fullName evidence="4">HEAT repeats family protein</fullName>
    </recommendedName>
</protein>